<proteinExistence type="predicted"/>
<dbReference type="GeneID" id="55617323"/>
<gene>
    <name evidence="1" type="primary">4L372XY_152</name>
</gene>
<sequence length="257" mass="30372">MNFENKTEFLNSLVKKEDEIKKALTKLYQGVRATNKFLGLENSPELQDTYYKLRIEECSELFTAIENEDKVEFLDAVVDGLVVVGYEYFLKYKEPDFDKYEEIGKGTVLSILEQIEYTYNRTRDYDDTLGYLEMLFNIMDINHMKAVNEVLESNWSKFPTVTEFGESSWWSNVNLKCNEKVKLRELLEYQIAHIEKQGRYVDVYHELRYDESVGEDRVIFWSRGEEQADGSIKEFKAPKYVKPCTFKEPDFASCWLN</sequence>
<organism evidence="1 2">
    <name type="scientific">Aeromonas phage 4L372XY</name>
    <dbReference type="NCBI Taxonomy" id="2588520"/>
    <lineage>
        <taxon>Viruses</taxon>
        <taxon>Duplodnaviria</taxon>
        <taxon>Heunggongvirae</taxon>
        <taxon>Uroviricota</taxon>
        <taxon>Caudoviricetes</taxon>
        <taxon>Plateaulakevirus</taxon>
        <taxon>Plateaulakevirus pv4L372XY</taxon>
    </lineage>
</organism>
<evidence type="ECO:0000313" key="1">
    <source>
        <dbReference type="EMBL" id="QEG08867.1"/>
    </source>
</evidence>
<evidence type="ECO:0000313" key="2">
    <source>
        <dbReference type="Proteomes" id="UP000325103"/>
    </source>
</evidence>
<dbReference type="Proteomes" id="UP000325103">
    <property type="component" value="Segment"/>
</dbReference>
<dbReference type="EMBL" id="MK813941">
    <property type="protein sequence ID" value="QEG08867.1"/>
    <property type="molecule type" value="Genomic_DNA"/>
</dbReference>
<accession>A0A5B9N3W9</accession>
<keyword evidence="2" id="KW-1185">Reference proteome</keyword>
<dbReference type="KEGG" id="vg:55617323"/>
<dbReference type="RefSeq" id="YP_009846951.1">
    <property type="nucleotide sequence ID" value="NC_048772.1"/>
</dbReference>
<protein>
    <submittedName>
        <fullName evidence="1">Uncharacterized protein</fullName>
    </submittedName>
</protein>
<reference evidence="1 2" key="1">
    <citation type="submission" date="2019-04" db="EMBL/GenBank/DDBJ databases">
        <title>Nine Novel Phages from a Plateau Lake in Southwest China Provide Insights into Aeromonas Phage Diversity.</title>
        <authorList>
            <person name="Xiao W."/>
            <person name="Bai M."/>
            <person name="Wang Y."/>
            <person name="Cui X."/>
        </authorList>
    </citation>
    <scope>NUCLEOTIDE SEQUENCE [LARGE SCALE GENOMIC DNA]</scope>
</reference>
<name>A0A5B9N3W9_9CAUD</name>